<dbReference type="KEGG" id="meso:BSQ44_16965"/>
<gene>
    <name evidence="1" type="ORF">BSQ44_16965</name>
</gene>
<dbReference type="AlphaFoldDB" id="A0A1L3SU14"/>
<evidence type="ECO:0000313" key="2">
    <source>
        <dbReference type="Proteomes" id="UP000182840"/>
    </source>
</evidence>
<name>A0A1L3SU14_9HYPH</name>
<protein>
    <submittedName>
        <fullName evidence="1">Uncharacterized protein</fullName>
    </submittedName>
</protein>
<proteinExistence type="predicted"/>
<accession>A0A1L3SU14</accession>
<evidence type="ECO:0000313" key="1">
    <source>
        <dbReference type="EMBL" id="APH72870.1"/>
    </source>
</evidence>
<keyword evidence="2" id="KW-1185">Reference proteome</keyword>
<sequence>MQKILSRRAVYRSGAETSRRIRAVSMRSISISAPDLVPGLLLMNDCKRLVRAEKLLGYATAVLAQVTIDGVGRFPKAQIVSAIKAHAETLGEDPPEYRTVKKGIVKYLDRLTDDPLRAVAERPRPGNTVPAFTHEIEQAMPIDTSAQQLAASARRRWA</sequence>
<reference evidence="2" key="1">
    <citation type="submission" date="2016-11" db="EMBL/GenBank/DDBJ databases">
        <title>Mesorhizobium oceanicum sp. nov., isolated from deep seawater in South China Sea.</title>
        <authorList>
            <person name="Fu G.-Y."/>
        </authorList>
    </citation>
    <scope>NUCLEOTIDE SEQUENCE [LARGE SCALE GENOMIC DNA]</scope>
    <source>
        <strain evidence="2">B7</strain>
    </source>
</reference>
<dbReference type="RefSeq" id="WP_072606292.1">
    <property type="nucleotide sequence ID" value="NZ_CP018171.1"/>
</dbReference>
<dbReference type="EMBL" id="CP018171">
    <property type="protein sequence ID" value="APH72870.1"/>
    <property type="molecule type" value="Genomic_DNA"/>
</dbReference>
<organism evidence="1 2">
    <name type="scientific">Aquibium oceanicum</name>
    <dbReference type="NCBI Taxonomy" id="1670800"/>
    <lineage>
        <taxon>Bacteria</taxon>
        <taxon>Pseudomonadati</taxon>
        <taxon>Pseudomonadota</taxon>
        <taxon>Alphaproteobacteria</taxon>
        <taxon>Hyphomicrobiales</taxon>
        <taxon>Phyllobacteriaceae</taxon>
        <taxon>Aquibium</taxon>
    </lineage>
</organism>
<dbReference type="Proteomes" id="UP000182840">
    <property type="component" value="Chromosome"/>
</dbReference>